<keyword evidence="3" id="KW-1185">Reference proteome</keyword>
<comment type="caution">
    <text evidence="2">The sequence shown here is derived from an EMBL/GenBank/DDBJ whole genome shotgun (WGS) entry which is preliminary data.</text>
</comment>
<evidence type="ECO:0000313" key="3">
    <source>
        <dbReference type="Proteomes" id="UP001172102"/>
    </source>
</evidence>
<sequence length="81" mass="9318">TWQDHSLGRASRAIPPELASERDLLRTYGRRHRLINKREADPRPFSPATERQEGRTMDWPVIGGHLAHTAILLYQGNISFE</sequence>
<reference evidence="2" key="1">
    <citation type="submission" date="2023-06" db="EMBL/GenBank/DDBJ databases">
        <title>Genome-scale phylogeny and comparative genomics of the fungal order Sordariales.</title>
        <authorList>
            <consortium name="Lawrence Berkeley National Laboratory"/>
            <person name="Hensen N."/>
            <person name="Bonometti L."/>
            <person name="Westerberg I."/>
            <person name="Brannstrom I.O."/>
            <person name="Guillou S."/>
            <person name="Cros-Aarteil S."/>
            <person name="Calhoun S."/>
            <person name="Haridas S."/>
            <person name="Kuo A."/>
            <person name="Mondo S."/>
            <person name="Pangilinan J."/>
            <person name="Riley R."/>
            <person name="Labutti K."/>
            <person name="Andreopoulos B."/>
            <person name="Lipzen A."/>
            <person name="Chen C."/>
            <person name="Yanf M."/>
            <person name="Daum C."/>
            <person name="Ng V."/>
            <person name="Clum A."/>
            <person name="Steindorff A."/>
            <person name="Ohm R."/>
            <person name="Martin F."/>
            <person name="Silar P."/>
            <person name="Natvig D."/>
            <person name="Lalanne C."/>
            <person name="Gautier V."/>
            <person name="Ament-Velasquez S.L."/>
            <person name="Kruys A."/>
            <person name="Hutchinson M.I."/>
            <person name="Powell A.J."/>
            <person name="Barry K."/>
            <person name="Miller A.N."/>
            <person name="Grigoriev I.V."/>
            <person name="Debuchy R."/>
            <person name="Gladieux P."/>
            <person name="Thoren M.H."/>
            <person name="Johannesson H."/>
        </authorList>
    </citation>
    <scope>NUCLEOTIDE SEQUENCE</scope>
    <source>
        <strain evidence="2">SMH4607-1</strain>
    </source>
</reference>
<dbReference type="Proteomes" id="UP001172102">
    <property type="component" value="Unassembled WGS sequence"/>
</dbReference>
<dbReference type="EMBL" id="JAUKUA010000001">
    <property type="protein sequence ID" value="KAK0731439.1"/>
    <property type="molecule type" value="Genomic_DNA"/>
</dbReference>
<protein>
    <submittedName>
        <fullName evidence="2">Uncharacterized protein</fullName>
    </submittedName>
</protein>
<gene>
    <name evidence="2" type="ORF">B0H67DRAFT_564816</name>
</gene>
<name>A0AA40BC16_9PEZI</name>
<evidence type="ECO:0000313" key="2">
    <source>
        <dbReference type="EMBL" id="KAK0731439.1"/>
    </source>
</evidence>
<accession>A0AA40BC16</accession>
<dbReference type="AlphaFoldDB" id="A0AA40BC16"/>
<evidence type="ECO:0000256" key="1">
    <source>
        <dbReference type="SAM" id="MobiDB-lite"/>
    </source>
</evidence>
<organism evidence="2 3">
    <name type="scientific">Lasiosphaeris hirsuta</name>
    <dbReference type="NCBI Taxonomy" id="260670"/>
    <lineage>
        <taxon>Eukaryota</taxon>
        <taxon>Fungi</taxon>
        <taxon>Dikarya</taxon>
        <taxon>Ascomycota</taxon>
        <taxon>Pezizomycotina</taxon>
        <taxon>Sordariomycetes</taxon>
        <taxon>Sordariomycetidae</taxon>
        <taxon>Sordariales</taxon>
        <taxon>Lasiosphaeriaceae</taxon>
        <taxon>Lasiosphaeris</taxon>
    </lineage>
</organism>
<proteinExistence type="predicted"/>
<feature type="region of interest" description="Disordered" evidence="1">
    <location>
        <begin position="36"/>
        <end position="57"/>
    </location>
</feature>
<feature type="non-terminal residue" evidence="2">
    <location>
        <position position="1"/>
    </location>
</feature>